<dbReference type="RefSeq" id="XP_030855310.1">
    <property type="nucleotide sequence ID" value="XM_030999450.1"/>
</dbReference>
<name>A0A7M7PQF7_STRPU</name>
<dbReference type="SUPFAM" id="SSF56219">
    <property type="entry name" value="DNase I-like"/>
    <property type="match status" value="1"/>
</dbReference>
<evidence type="ECO:0000256" key="2">
    <source>
        <dbReference type="SAM" id="MobiDB-lite"/>
    </source>
</evidence>
<dbReference type="RefSeq" id="XP_030855317.1">
    <property type="nucleotide sequence ID" value="XM_030999457.1"/>
</dbReference>
<dbReference type="InterPro" id="IPR051055">
    <property type="entry name" value="PIF1_helicase"/>
</dbReference>
<dbReference type="Pfam" id="PF20209">
    <property type="entry name" value="DUF6570"/>
    <property type="match status" value="1"/>
</dbReference>
<dbReference type="SMART" id="SM00382">
    <property type="entry name" value="AAA"/>
    <property type="match status" value="1"/>
</dbReference>
<keyword evidence="1" id="KW-0347">Helicase</keyword>
<dbReference type="KEGG" id="spu:105445600"/>
<dbReference type="RefSeq" id="XP_030855305.1">
    <property type="nucleotide sequence ID" value="XM_030999445.1"/>
</dbReference>
<evidence type="ECO:0000313" key="5">
    <source>
        <dbReference type="Proteomes" id="UP000007110"/>
    </source>
</evidence>
<dbReference type="Proteomes" id="UP000007110">
    <property type="component" value="Unassembled WGS sequence"/>
</dbReference>
<keyword evidence="1" id="KW-0234">DNA repair</keyword>
<dbReference type="GO" id="GO:0006310">
    <property type="term" value="P:DNA recombination"/>
    <property type="evidence" value="ECO:0007669"/>
    <property type="project" value="UniProtKB-KW"/>
</dbReference>
<dbReference type="InterPro" id="IPR025476">
    <property type="entry name" value="Helitron_helicase-like"/>
</dbReference>
<dbReference type="EnsemblMetazoa" id="XM_030999470">
    <property type="protein sequence ID" value="XP_030855330"/>
    <property type="gene ID" value="LOC105445600"/>
</dbReference>
<dbReference type="PANTHER" id="PTHR47642:SF5">
    <property type="entry name" value="ATP-DEPENDENT DNA HELICASE"/>
    <property type="match status" value="1"/>
</dbReference>
<dbReference type="Pfam" id="PF05970">
    <property type="entry name" value="PIF1"/>
    <property type="match status" value="1"/>
</dbReference>
<dbReference type="GeneID" id="105445600"/>
<dbReference type="OrthoDB" id="416437at2759"/>
<keyword evidence="1" id="KW-0233">DNA recombination</keyword>
<dbReference type="EnsemblMetazoa" id="XM_030999457">
    <property type="protein sequence ID" value="XP_030855317"/>
    <property type="gene ID" value="LOC105445600"/>
</dbReference>
<dbReference type="Gene3D" id="3.40.50.300">
    <property type="entry name" value="P-loop containing nucleotide triphosphate hydrolases"/>
    <property type="match status" value="2"/>
</dbReference>
<protein>
    <recommendedName>
        <fullName evidence="1">ATP-dependent DNA helicase</fullName>
        <ecNumber evidence="1">5.6.2.3</ecNumber>
    </recommendedName>
</protein>
<dbReference type="GO" id="GO:0000723">
    <property type="term" value="P:telomere maintenance"/>
    <property type="evidence" value="ECO:0007669"/>
    <property type="project" value="InterPro"/>
</dbReference>
<comment type="similarity">
    <text evidence="1">Belongs to the helicase family.</text>
</comment>
<dbReference type="RefSeq" id="XP_030855330.1">
    <property type="nucleotide sequence ID" value="XM_030999470.1"/>
</dbReference>
<dbReference type="EnsemblMetazoa" id="XM_030999427">
    <property type="protein sequence ID" value="XP_030855287"/>
    <property type="gene ID" value="LOC105445600"/>
</dbReference>
<dbReference type="InterPro" id="IPR027417">
    <property type="entry name" value="P-loop_NTPase"/>
</dbReference>
<dbReference type="EnsemblMetazoa" id="XM_030999474">
    <property type="protein sequence ID" value="XP_030855334"/>
    <property type="gene ID" value="LOC105445600"/>
</dbReference>
<sequence length="2392" mass="278435">MRLAKTRGCPMHTEYEVTSVCAKATSGKNETLKGYPQLQDVFCSQIPSSNSHSESQFESSGCSIHCESFDEVQLELELDESVFPQKMIDSPNLFLFPEKANETIIHDLHYNGQQLKLKSVTIGLTKLKESQLNNSCLLKGNDSIKTEYENKQKGDSNNCTKCGNDSDKLNLVNEVQNSNFILSRKRKWSNFESDAKVNVDLGKDIRKTKLVKMNENDSLRIDASDCADSKDDLIIIGEVHVRNVDHGKKKSKTRQSSNQKRKRNRQHMREKRALTKDEIIKKKEKCLHNAQMRKIKSKNKFQNDLTYKMEKINEVKQRQKENYNADLSHKIKQGAYVKQRQKEMYKEDSNFRNKQLNIMRTKYHSDLHYKKKIVYRNKQKYLINEGFKENVKTAMRTKMKNKYSNDEHFKEKQRDTMKKRMKQSYRNDQQFKRIHKSKIRSKYQHDEQFKRIHKSKIRSKYQHDEQFKRIHKSKIRSKYQHDEQFKRIHRSKIRSKYQHDEQFKRIHKSKIRSKYQHDEQFKRIHRSKIRSKYSNDQQFKEKQRDTMKKRMKELYQNDEQFKGMHKNRIRSKYRNNENFKQIKKANMKILSIIRYKGKEFKEKKLMSLKMKYKRIEKYRQNVIKQNRKRSVLRTVKLSEFDIVHEEFRKIISHGPEYVCCVCLKLLFENQVMKCKKSNYKIQTCISEEYLHVCNSECRSKCLIGQSARSSLWICFTCHRKLQAGKVPAEANMNNLQLHEVPEELANLNNLEQHLIALNIPFMKLMALPKGGQNGVHGPVVCVPSNTYETVHMLPRPQTEDQLIRVKLKRKLSYKSYYEYKFVDKSNLLKALQYLKASNKWYFDVTVNDKWENSLERNEKNNEKEEAVEIGGKARLAKYWKEMEEQIDYILSKDKNANENMQDNSKVQTKIDDNDTEDDMEERLCGIQLDSCLQPVDIGQEILDQYFEDIICCAPCEGRSPVSILQDESNEAKCFPVLFPKGQPTFHDRRDEKITLGRYLHNRLMHVDNRFAQNTDYIFYAQYIYEIQQVISQVSIALRQSPNKKDDSSSITASDLKDAEKVKKILKSDKGYKFLKQIRGTPPFWQKTQKDVLAMVRQLGKPTWFASFSSADMRWPELMNTLLRQKGDTRESSELDYKEKCNLLRSNPVTVARMFDKRFHTFMKTVILSPAAPIGKIVDSFWRVEYQARGSPHIHALFWVQNAPQLGIDKDDDVVQFVDKYISCQKPDEKEDRELHEIVSKVQQHSKKHSKSCTKTGKACRFNFPRPPSEKTFIVTPVEEIPAKDCGKVQNKGKDNDQIKASKKIKDDAEKLLKSVKDALSNGMEYNNVNHLFEELDITQNQFENAHNELASQQSIIIKRQIQDVWVNQFNPSLLRSWNANMDLQYVTNVFACVAYIVSYMSKAEREIGMLLSHTLSEMKDGNENAKESMKKLGQVYMQNREVSAQESVYRVCSLRLKECSRKVEFIPVGPNPVRMSLPLSVIKSRPDNDNDDDENVWMTSKLDRYKARPRNAEFSNMCLATFFSQFRILTASQKPSARSKNVFKLDNDLGYIQKRTRTADAVVRYPRFSPIICPEKYYLSILQLFLPYFEDEQLKPPTFETHQEFYETGSVKIRGCELEEVWSIVCTNRNKFEMNADAIDHAQEHLNKFGPHEDAWGLLCPEKEVERLEHPKENVDVEDCDGDLDIPDLKHEKKKDDYSIEFRSVKISKQDGHSLMRSLNEKQQTVFYKIRQWCLDRVNGKSVEPFHIFLTGGAGTGKSHLIKCLNYEATRILARMLPHPDDVSVLKMAPTGVAAYNINGHTIHSILSIPINAQKLYQPLSDEKINVLRNKLAQVQILIIDEVSMVDQKLMSYIHGRLRQIKQSRDQTAFAGVSVIAVGDMYQLPPVFGIPLYKDTLNGVLWNDNFKKVELEDIMRQKDDTQFAFLLNRLRVKEGDEILCDEDLAMLKSCETGEECENALHIYSCNNQVDAWNKKLLHKRCADVICVKAQDMDKDGKKGNKIREKPYTGMQTQLPPYLWIAVNARVMLLKNIDVSKGLTNGCFGNVTEILTDHTNLNPVCIKVNFEMADVGIHSIEMSQESIGKKYVRKQFPLKLAYACTIHKVQGSTLEKAVVSLKNVFESGQAYVGLSRVTSLSGLVIEHFDPKRIYCNPEIKERIEIMKPFIEKSTSEDIHDYNFSLIMQNVQGLKQHFIDFKSQCQFVNVDCICLTETWINDDDLCDVVLDNFRFYHQPRHLSYCNSGVGNVLKEQSHGGVAMYIKNTYSSRLDISVDNLEFIAILVTKPVSVVISVVYRPPSYSIKSFCESLDNLLDALHKISIRCIVMGDFNEDLLKGSSQVSKLMCNKGYKQHVLNATTEKGTLIDHVYSKGLDLLETEVIPTYYSYHEAVKIAF</sequence>
<dbReference type="RefSeq" id="XP_011679641.2">
    <property type="nucleotide sequence ID" value="XM_011681339.2"/>
</dbReference>
<feature type="compositionally biased region" description="Basic residues" evidence="2">
    <location>
        <begin position="247"/>
        <end position="270"/>
    </location>
</feature>
<dbReference type="InterPro" id="IPR036691">
    <property type="entry name" value="Endo/exonu/phosph_ase_sf"/>
</dbReference>
<reference evidence="5" key="1">
    <citation type="submission" date="2015-02" db="EMBL/GenBank/DDBJ databases">
        <title>Genome sequencing for Strongylocentrotus purpuratus.</title>
        <authorList>
            <person name="Murali S."/>
            <person name="Liu Y."/>
            <person name="Vee V."/>
            <person name="English A."/>
            <person name="Wang M."/>
            <person name="Skinner E."/>
            <person name="Han Y."/>
            <person name="Muzny D.M."/>
            <person name="Worley K.C."/>
            <person name="Gibbs R.A."/>
        </authorList>
    </citation>
    <scope>NUCLEOTIDE SEQUENCE</scope>
</reference>
<dbReference type="RefSeq" id="XP_030855298.1">
    <property type="nucleotide sequence ID" value="XM_030999438.1"/>
</dbReference>
<evidence type="ECO:0000313" key="4">
    <source>
        <dbReference type="EnsemblMetazoa" id="XP_030855298"/>
    </source>
</evidence>
<dbReference type="EnsemblMetazoa" id="XM_011681341">
    <property type="protein sequence ID" value="XP_011679643"/>
    <property type="gene ID" value="LOC105445600"/>
</dbReference>
<dbReference type="RefSeq" id="XP_011679643.2">
    <property type="nucleotide sequence ID" value="XM_011681341.2"/>
</dbReference>
<dbReference type="PANTHER" id="PTHR47642">
    <property type="entry name" value="ATP-DEPENDENT DNA HELICASE"/>
    <property type="match status" value="1"/>
</dbReference>
<keyword evidence="5" id="KW-1185">Reference proteome</keyword>
<keyword evidence="1" id="KW-0378">Hydrolase</keyword>
<organism evidence="4 5">
    <name type="scientific">Strongylocentrotus purpuratus</name>
    <name type="common">Purple sea urchin</name>
    <dbReference type="NCBI Taxonomy" id="7668"/>
    <lineage>
        <taxon>Eukaryota</taxon>
        <taxon>Metazoa</taxon>
        <taxon>Echinodermata</taxon>
        <taxon>Eleutherozoa</taxon>
        <taxon>Echinozoa</taxon>
        <taxon>Echinoidea</taxon>
        <taxon>Euechinoidea</taxon>
        <taxon>Echinacea</taxon>
        <taxon>Camarodonta</taxon>
        <taxon>Echinidea</taxon>
        <taxon>Strongylocentrotidae</taxon>
        <taxon>Strongylocentrotus</taxon>
    </lineage>
</organism>
<proteinExistence type="inferred from homology"/>
<dbReference type="OMA" id="RADPDKH"/>
<dbReference type="CDD" id="cd18809">
    <property type="entry name" value="SF1_C_RecD"/>
    <property type="match status" value="1"/>
</dbReference>
<dbReference type="InterPro" id="IPR003593">
    <property type="entry name" value="AAA+_ATPase"/>
</dbReference>
<dbReference type="EC" id="5.6.2.3" evidence="1"/>
<dbReference type="EnsemblMetazoa" id="XM_030999448">
    <property type="protein sequence ID" value="XP_030855308"/>
    <property type="gene ID" value="LOC105445600"/>
</dbReference>
<dbReference type="InterPro" id="IPR046700">
    <property type="entry name" value="DUF6570"/>
</dbReference>
<dbReference type="GO" id="GO:0016787">
    <property type="term" value="F:hydrolase activity"/>
    <property type="evidence" value="ECO:0007669"/>
    <property type="project" value="UniProtKB-KW"/>
</dbReference>
<dbReference type="EnsemblMetazoa" id="XM_030999460">
    <property type="protein sequence ID" value="XP_030855320"/>
    <property type="gene ID" value="LOC105445600"/>
</dbReference>
<dbReference type="RefSeq" id="XP_030855308.1">
    <property type="nucleotide sequence ID" value="XM_030999448.1"/>
</dbReference>
<comment type="catalytic activity">
    <reaction evidence="1">
        <text>ATP + H2O = ADP + phosphate + H(+)</text>
        <dbReference type="Rhea" id="RHEA:13065"/>
        <dbReference type="ChEBI" id="CHEBI:15377"/>
        <dbReference type="ChEBI" id="CHEBI:15378"/>
        <dbReference type="ChEBI" id="CHEBI:30616"/>
        <dbReference type="ChEBI" id="CHEBI:43474"/>
        <dbReference type="ChEBI" id="CHEBI:456216"/>
        <dbReference type="EC" id="5.6.2.3"/>
    </reaction>
</comment>
<dbReference type="RefSeq" id="XP_030855320.1">
    <property type="nucleotide sequence ID" value="XM_030999460.1"/>
</dbReference>
<keyword evidence="1" id="KW-0227">DNA damage</keyword>
<dbReference type="InParanoid" id="A0A7M7PQF7"/>
<dbReference type="EnsemblMetazoa" id="XM_011681339">
    <property type="protein sequence ID" value="XP_011679641"/>
    <property type="gene ID" value="LOC105445600"/>
</dbReference>
<dbReference type="GO" id="GO:0043139">
    <property type="term" value="F:5'-3' DNA helicase activity"/>
    <property type="evidence" value="ECO:0007669"/>
    <property type="project" value="UniProtKB-EC"/>
</dbReference>
<comment type="cofactor">
    <cofactor evidence="1">
        <name>Mg(2+)</name>
        <dbReference type="ChEBI" id="CHEBI:18420"/>
    </cofactor>
</comment>
<dbReference type="GO" id="GO:0006281">
    <property type="term" value="P:DNA repair"/>
    <property type="evidence" value="ECO:0007669"/>
    <property type="project" value="UniProtKB-KW"/>
</dbReference>
<feature type="region of interest" description="Disordered" evidence="2">
    <location>
        <begin position="401"/>
        <end position="426"/>
    </location>
</feature>
<dbReference type="Pfam" id="PF03372">
    <property type="entry name" value="Exo_endo_phos"/>
    <property type="match status" value="1"/>
</dbReference>
<dbReference type="SUPFAM" id="SSF52540">
    <property type="entry name" value="P-loop containing nucleoside triphosphate hydrolases"/>
    <property type="match status" value="2"/>
</dbReference>
<keyword evidence="1" id="KW-0547">Nucleotide-binding</keyword>
<evidence type="ECO:0000259" key="3">
    <source>
        <dbReference type="SMART" id="SM00382"/>
    </source>
</evidence>
<dbReference type="InterPro" id="IPR005135">
    <property type="entry name" value="Endo/exonuclease/phosphatase"/>
</dbReference>
<feature type="region of interest" description="Disordered" evidence="2">
    <location>
        <begin position="244"/>
        <end position="273"/>
    </location>
</feature>
<dbReference type="Pfam" id="PF14214">
    <property type="entry name" value="Helitron_like_N"/>
    <property type="match status" value="1"/>
</dbReference>
<dbReference type="EnsemblMetazoa" id="XM_030999445">
    <property type="protein sequence ID" value="XP_030855305"/>
    <property type="gene ID" value="LOC105445600"/>
</dbReference>
<dbReference type="RefSeq" id="XP_030855287.1">
    <property type="nucleotide sequence ID" value="XM_030999427.1"/>
</dbReference>
<dbReference type="EnsemblMetazoa" id="XM_030999438">
    <property type="protein sequence ID" value="XP_030855298"/>
    <property type="gene ID" value="LOC105445600"/>
</dbReference>
<reference evidence="4" key="2">
    <citation type="submission" date="2021-01" db="UniProtKB">
        <authorList>
            <consortium name="EnsemblMetazoa"/>
        </authorList>
    </citation>
    <scope>IDENTIFICATION</scope>
</reference>
<keyword evidence="1" id="KW-0067">ATP-binding</keyword>
<accession>A0A7M7PQF7</accession>
<dbReference type="InterPro" id="IPR010285">
    <property type="entry name" value="DNA_helicase_pif1-like_DEAD"/>
</dbReference>
<dbReference type="Gene3D" id="3.60.10.10">
    <property type="entry name" value="Endonuclease/exonuclease/phosphatase"/>
    <property type="match status" value="1"/>
</dbReference>
<dbReference type="GO" id="GO:0005524">
    <property type="term" value="F:ATP binding"/>
    <property type="evidence" value="ECO:0007669"/>
    <property type="project" value="UniProtKB-KW"/>
</dbReference>
<dbReference type="RefSeq" id="XP_030855334.1">
    <property type="nucleotide sequence ID" value="XM_030999474.1"/>
</dbReference>
<dbReference type="EnsemblMetazoa" id="XM_030999450">
    <property type="protein sequence ID" value="XP_030855310"/>
    <property type="gene ID" value="LOC105445600"/>
</dbReference>
<evidence type="ECO:0000256" key="1">
    <source>
        <dbReference type="RuleBase" id="RU363044"/>
    </source>
</evidence>
<feature type="domain" description="AAA+ ATPase" evidence="3">
    <location>
        <begin position="1744"/>
        <end position="1907"/>
    </location>
</feature>
<feature type="compositionally biased region" description="Basic and acidic residues" evidence="2">
    <location>
        <begin position="403"/>
        <end position="418"/>
    </location>
</feature>